<dbReference type="Gene3D" id="3.80.10.10">
    <property type="entry name" value="Ribonuclease Inhibitor"/>
    <property type="match status" value="3"/>
</dbReference>
<evidence type="ECO:0000256" key="4">
    <source>
        <dbReference type="ARBA" id="ARBA00037519"/>
    </source>
</evidence>
<accession>A0AAE1XDF4</accession>
<dbReference type="PROSITE" id="PS51450">
    <property type="entry name" value="LRR"/>
    <property type="match status" value="3"/>
</dbReference>
<dbReference type="PANTHER" id="PTHR48051">
    <property type="match status" value="1"/>
</dbReference>
<dbReference type="InterPro" id="IPR025875">
    <property type="entry name" value="Leu-rich_rpt_4"/>
</dbReference>
<evidence type="ECO:0000313" key="7">
    <source>
        <dbReference type="Proteomes" id="UP001289374"/>
    </source>
</evidence>
<feature type="domain" description="Disease resistance R13L4/SHOC-2-like LRR" evidence="5">
    <location>
        <begin position="319"/>
        <end position="399"/>
    </location>
</feature>
<evidence type="ECO:0000259" key="5">
    <source>
        <dbReference type="Pfam" id="PF23598"/>
    </source>
</evidence>
<dbReference type="FunFam" id="3.80.10.10:FF:000405">
    <property type="entry name" value="Plant intracellular Ras-group-related LRR protein 4"/>
    <property type="match status" value="1"/>
</dbReference>
<keyword evidence="2" id="KW-0677">Repeat</keyword>
<evidence type="ECO:0000313" key="6">
    <source>
        <dbReference type="EMBL" id="KAK4409364.1"/>
    </source>
</evidence>
<dbReference type="InterPro" id="IPR032675">
    <property type="entry name" value="LRR_dom_sf"/>
</dbReference>
<proteinExistence type="inferred from homology"/>
<reference evidence="6" key="1">
    <citation type="submission" date="2020-06" db="EMBL/GenBank/DDBJ databases">
        <authorList>
            <person name="Li T."/>
            <person name="Hu X."/>
            <person name="Zhang T."/>
            <person name="Song X."/>
            <person name="Zhang H."/>
            <person name="Dai N."/>
            <person name="Sheng W."/>
            <person name="Hou X."/>
            <person name="Wei L."/>
        </authorList>
    </citation>
    <scope>NUCLEOTIDE SEQUENCE</scope>
    <source>
        <strain evidence="6">K16</strain>
        <tissue evidence="6">Leaf</tissue>
    </source>
</reference>
<reference evidence="6" key="2">
    <citation type="journal article" date="2024" name="Plant">
        <title>Genomic evolution and insights into agronomic trait innovations of Sesamum species.</title>
        <authorList>
            <person name="Miao H."/>
            <person name="Wang L."/>
            <person name="Qu L."/>
            <person name="Liu H."/>
            <person name="Sun Y."/>
            <person name="Le M."/>
            <person name="Wang Q."/>
            <person name="Wei S."/>
            <person name="Zheng Y."/>
            <person name="Lin W."/>
            <person name="Duan Y."/>
            <person name="Cao H."/>
            <person name="Xiong S."/>
            <person name="Wang X."/>
            <person name="Wei L."/>
            <person name="Li C."/>
            <person name="Ma Q."/>
            <person name="Ju M."/>
            <person name="Zhao R."/>
            <person name="Li G."/>
            <person name="Mu C."/>
            <person name="Tian Q."/>
            <person name="Mei H."/>
            <person name="Zhang T."/>
            <person name="Gao T."/>
            <person name="Zhang H."/>
        </authorList>
    </citation>
    <scope>NUCLEOTIDE SEQUENCE</scope>
    <source>
        <strain evidence="6">K16</strain>
    </source>
</reference>
<name>A0AAE1XDF4_9LAMI</name>
<dbReference type="InterPro" id="IPR055414">
    <property type="entry name" value="LRR_R13L4/SHOC2-like"/>
</dbReference>
<gene>
    <name evidence="6" type="ORF">Sango_0009400</name>
</gene>
<dbReference type="Proteomes" id="UP001289374">
    <property type="component" value="Unassembled WGS sequence"/>
</dbReference>
<dbReference type="GO" id="GO:0005737">
    <property type="term" value="C:cytoplasm"/>
    <property type="evidence" value="ECO:0007669"/>
    <property type="project" value="TreeGrafter"/>
</dbReference>
<dbReference type="SMART" id="SM00369">
    <property type="entry name" value="LRR_TYP"/>
    <property type="match status" value="10"/>
</dbReference>
<keyword evidence="7" id="KW-1185">Reference proteome</keyword>
<dbReference type="InterPro" id="IPR003591">
    <property type="entry name" value="Leu-rich_rpt_typical-subtyp"/>
</dbReference>
<comment type="similarity">
    <text evidence="3">Belongs to the SHOC2 family.</text>
</comment>
<protein>
    <submittedName>
        <fullName evidence="6">Plant intracellular Ras-group-related LRR protein 4</fullName>
    </submittedName>
</protein>
<dbReference type="Pfam" id="PF23598">
    <property type="entry name" value="LRR_14"/>
    <property type="match status" value="1"/>
</dbReference>
<evidence type="ECO:0000256" key="2">
    <source>
        <dbReference type="ARBA" id="ARBA00022737"/>
    </source>
</evidence>
<dbReference type="Pfam" id="PF12799">
    <property type="entry name" value="LRR_4"/>
    <property type="match status" value="1"/>
</dbReference>
<dbReference type="InterPro" id="IPR050216">
    <property type="entry name" value="LRR_domain-containing"/>
</dbReference>
<evidence type="ECO:0000256" key="3">
    <source>
        <dbReference type="ARBA" id="ARBA00023786"/>
    </source>
</evidence>
<comment type="caution">
    <text evidence="6">The sequence shown here is derived from an EMBL/GenBank/DDBJ whole genome shotgun (WGS) entry which is preliminary data.</text>
</comment>
<keyword evidence="1" id="KW-0433">Leucine-rich repeat</keyword>
<dbReference type="SUPFAM" id="SSF52058">
    <property type="entry name" value="L domain-like"/>
    <property type="match status" value="1"/>
</dbReference>
<dbReference type="EMBL" id="JACGWL010000001">
    <property type="protein sequence ID" value="KAK4409364.1"/>
    <property type="molecule type" value="Genomic_DNA"/>
</dbReference>
<dbReference type="GO" id="GO:0006952">
    <property type="term" value="P:defense response"/>
    <property type="evidence" value="ECO:0007669"/>
    <property type="project" value="UniProtKB-ARBA"/>
</dbReference>
<sequence>MNSVFSLERKRRRIEGEMTMELSAMTMDDAVEEIMRIHRLLPVRPGIDEVVAARTLIQNVEKEDQLRLEAIAKQSKGKDVPEELFRILQEMHKNIVHFQSKEQKRDAEKLLDLEGVHLAFDDLIQRASQCLQPISEFSASSVQAVRRWLPREILKASKSLSAKDDTFLAKPKTSVFVDGVGLRVRPRDALAAPQIVDSTLKPIFTSGKDDEKLSLIKLASLIEVSAKKGTQELILQGKLSDQIEWLPDSIGKLSSLITFDVSENKIAILPDAIGGLFSLQTLDLHGNRIQELPESISGLVNLLHLDLRGNQLTALPPTIGKLVRLQELNLSSNGLTALPETIGSLVRLQKLNIETNEIEEIPHSIGRCTSLKELHADYNRLKALPEAVGRIESLEILTLRYNNIKQLPTTMASLSSLRELDVSFNELETIPESLCFATTLVKLDVSNNFADLQYLPRSIGNLEMLEELYSHNNQIRVLPDSFGMLTRLRVLNVEGNPLVEPPRDVIEKGAQAVVSYMADRVAQKDAKPQAAKQKKSWAQKLFFSSSNKRKRNTVEIAKA</sequence>
<evidence type="ECO:0000256" key="1">
    <source>
        <dbReference type="ARBA" id="ARBA00022614"/>
    </source>
</evidence>
<dbReference type="Pfam" id="PF00560">
    <property type="entry name" value="LRR_1"/>
    <property type="match status" value="1"/>
</dbReference>
<organism evidence="6 7">
    <name type="scientific">Sesamum angolense</name>
    <dbReference type="NCBI Taxonomy" id="2727404"/>
    <lineage>
        <taxon>Eukaryota</taxon>
        <taxon>Viridiplantae</taxon>
        <taxon>Streptophyta</taxon>
        <taxon>Embryophyta</taxon>
        <taxon>Tracheophyta</taxon>
        <taxon>Spermatophyta</taxon>
        <taxon>Magnoliopsida</taxon>
        <taxon>eudicotyledons</taxon>
        <taxon>Gunneridae</taxon>
        <taxon>Pentapetalae</taxon>
        <taxon>asterids</taxon>
        <taxon>lamiids</taxon>
        <taxon>Lamiales</taxon>
        <taxon>Pedaliaceae</taxon>
        <taxon>Sesamum</taxon>
    </lineage>
</organism>
<dbReference type="PANTHER" id="PTHR48051:SF54">
    <property type="entry name" value="LEUCINE-RICH REPEAT-CONTAINING PROTEIN"/>
    <property type="match status" value="1"/>
</dbReference>
<dbReference type="GO" id="GO:0051707">
    <property type="term" value="P:response to other organism"/>
    <property type="evidence" value="ECO:0007669"/>
    <property type="project" value="UniProtKB-ARBA"/>
</dbReference>
<comment type="function">
    <text evidence="4">Leucine-rich repeat protein that likely mediates protein interactions, possibly in the context of signal transduction.</text>
</comment>
<dbReference type="AlphaFoldDB" id="A0AAE1XDF4"/>
<dbReference type="SMART" id="SM00364">
    <property type="entry name" value="LRR_BAC"/>
    <property type="match status" value="9"/>
</dbReference>
<dbReference type="InterPro" id="IPR001611">
    <property type="entry name" value="Leu-rich_rpt"/>
</dbReference>